<sequence length="352" mass="36126">MGVLALQRPAVVHPGDRLGGGVVDQQAVLEVLAGVGEVDAVLVQLAAHPGVVGGLGEPDQVAAEGGGDGPHRGVPADLHRGLPRVHGVLVPQLQLHEVDRGALADQDGHVRVVRRRAEMLQGDGRRGVVADRDDDVLVDDGVGALSGEGEDDRLGRLGLRRDVDPDGTVGVRRREDREPVHRGATAQGPGLRTADPGEGDPLGQAGLPAQPVAGGTGFQQAPQPLQRREPPDLLAPPGDGEVSDVPGRSGVQVGGDLRQAGDALGRGHGTGGRRGGQAWGGSGIDGQRGHFLGSYGWGGGVRDQPTAPSICISIRRLSSRAYSIGSSLAIGSTKPRTIIAIASSSAMPRDIR</sequence>
<accession>A0A645BAJ1</accession>
<reference evidence="2" key="1">
    <citation type="submission" date="2019-08" db="EMBL/GenBank/DDBJ databases">
        <authorList>
            <person name="Kucharzyk K."/>
            <person name="Murdoch R.W."/>
            <person name="Higgins S."/>
            <person name="Loffler F."/>
        </authorList>
    </citation>
    <scope>NUCLEOTIDE SEQUENCE</scope>
</reference>
<dbReference type="EMBL" id="VSSQ01018812">
    <property type="protein sequence ID" value="MPM62332.1"/>
    <property type="molecule type" value="Genomic_DNA"/>
</dbReference>
<evidence type="ECO:0000313" key="2">
    <source>
        <dbReference type="EMBL" id="MPM62332.1"/>
    </source>
</evidence>
<organism evidence="2">
    <name type="scientific">bioreactor metagenome</name>
    <dbReference type="NCBI Taxonomy" id="1076179"/>
    <lineage>
        <taxon>unclassified sequences</taxon>
        <taxon>metagenomes</taxon>
        <taxon>ecological metagenomes</taxon>
    </lineage>
</organism>
<protein>
    <submittedName>
        <fullName evidence="2">Uncharacterized protein</fullName>
    </submittedName>
</protein>
<name>A0A645BAJ1_9ZZZZ</name>
<dbReference type="AlphaFoldDB" id="A0A645BAJ1"/>
<feature type="compositionally biased region" description="Gly residues" evidence="1">
    <location>
        <begin position="264"/>
        <end position="285"/>
    </location>
</feature>
<gene>
    <name evidence="2" type="ORF">SDC9_109198</name>
</gene>
<evidence type="ECO:0000256" key="1">
    <source>
        <dbReference type="SAM" id="MobiDB-lite"/>
    </source>
</evidence>
<feature type="region of interest" description="Disordered" evidence="1">
    <location>
        <begin position="140"/>
        <end position="285"/>
    </location>
</feature>
<proteinExistence type="predicted"/>
<feature type="compositionally biased region" description="Basic and acidic residues" evidence="1">
    <location>
        <begin position="152"/>
        <end position="164"/>
    </location>
</feature>
<feature type="compositionally biased region" description="Basic and acidic residues" evidence="1">
    <location>
        <begin position="172"/>
        <end position="181"/>
    </location>
</feature>
<comment type="caution">
    <text evidence="2">The sequence shown here is derived from an EMBL/GenBank/DDBJ whole genome shotgun (WGS) entry which is preliminary data.</text>
</comment>